<evidence type="ECO:0000313" key="3">
    <source>
        <dbReference type="Proteomes" id="UP001172911"/>
    </source>
</evidence>
<dbReference type="Proteomes" id="UP001172911">
    <property type="component" value="Unassembled WGS sequence"/>
</dbReference>
<protein>
    <recommendedName>
        <fullName evidence="4">Lipoprotein</fullName>
    </recommendedName>
</protein>
<reference evidence="2" key="1">
    <citation type="journal article" date="2023" name="J. Hazard. Mater.">
        <title>Anaerobic biodegradation of pyrene and benzo[a]pyrene by a new sulfate-reducing Desulforamulus aquiferis strain DSA.</title>
        <authorList>
            <person name="Zhang Z."/>
            <person name="Sun J."/>
            <person name="Gong X."/>
            <person name="Wang C."/>
            <person name="Wang H."/>
        </authorList>
    </citation>
    <scope>NUCLEOTIDE SEQUENCE</scope>
    <source>
        <strain evidence="2">DSA</strain>
    </source>
</reference>
<comment type="caution">
    <text evidence="2">The sequence shown here is derived from an EMBL/GenBank/DDBJ whole genome shotgun (WGS) entry which is preliminary data.</text>
</comment>
<keyword evidence="1" id="KW-0732">Signal</keyword>
<evidence type="ECO:0008006" key="4">
    <source>
        <dbReference type="Google" id="ProtNLM"/>
    </source>
</evidence>
<proteinExistence type="predicted"/>
<sequence length="272" mass="30559">MSRTTFILLITLFTITMFTGCASQDNEILLQKTDTNFQETYSELGNKVILNSIERQLPGSKSKDKIILYAEQADDGMPLSWSLVVDGIEMVKLDHEENLYGFAEVKFQDLDGDNKDEVLLYRQSSGSAGARGLNVYRVSDEGWEEIFGIINPVDLEDERYIVKYLGDYYASFEDTATGLKSTIQLDKKSYQGMEEMLSGIGTWVDPIAEYSIVDPDGDNSKEIISIQRVIGISHVDTLALLKTTYRLEQGKYKAITLSLADKNDKLLAEVNL</sequence>
<dbReference type="PROSITE" id="PS51257">
    <property type="entry name" value="PROKAR_LIPOPROTEIN"/>
    <property type="match status" value="1"/>
</dbReference>
<name>A0AAW7ZAW7_9FIRM</name>
<dbReference type="AlphaFoldDB" id="A0AAW7ZAW7"/>
<accession>A0AAW7ZAW7</accession>
<evidence type="ECO:0000256" key="1">
    <source>
        <dbReference type="SAM" id="SignalP"/>
    </source>
</evidence>
<gene>
    <name evidence="2" type="ORF">P6N53_03940</name>
</gene>
<reference evidence="2" key="2">
    <citation type="submission" date="2023-03" db="EMBL/GenBank/DDBJ databases">
        <authorList>
            <person name="Zhang Z."/>
        </authorList>
    </citation>
    <scope>NUCLEOTIDE SEQUENCE</scope>
    <source>
        <strain evidence="2">DSA</strain>
    </source>
</reference>
<evidence type="ECO:0000313" key="2">
    <source>
        <dbReference type="EMBL" id="MDO7786369.1"/>
    </source>
</evidence>
<dbReference type="EMBL" id="JARPTC010000004">
    <property type="protein sequence ID" value="MDO7786369.1"/>
    <property type="molecule type" value="Genomic_DNA"/>
</dbReference>
<feature type="chain" id="PRO_5043353284" description="Lipoprotein" evidence="1">
    <location>
        <begin position="24"/>
        <end position="272"/>
    </location>
</feature>
<organism evidence="2 3">
    <name type="scientific">Desulforamulus aquiferis</name>
    <dbReference type="NCBI Taxonomy" id="1397668"/>
    <lineage>
        <taxon>Bacteria</taxon>
        <taxon>Bacillati</taxon>
        <taxon>Bacillota</taxon>
        <taxon>Clostridia</taxon>
        <taxon>Eubacteriales</taxon>
        <taxon>Peptococcaceae</taxon>
        <taxon>Desulforamulus</taxon>
    </lineage>
</organism>
<dbReference type="RefSeq" id="WP_304541350.1">
    <property type="nucleotide sequence ID" value="NZ_JARPTC010000004.1"/>
</dbReference>
<feature type="signal peptide" evidence="1">
    <location>
        <begin position="1"/>
        <end position="23"/>
    </location>
</feature>
<keyword evidence="3" id="KW-1185">Reference proteome</keyword>